<name>A0A5C6TRX8_9SPHN</name>
<accession>A0A5C6TRX8</accession>
<dbReference type="GO" id="GO:0016020">
    <property type="term" value="C:membrane"/>
    <property type="evidence" value="ECO:0007669"/>
    <property type="project" value="InterPro"/>
</dbReference>
<feature type="transmembrane region" description="Helical" evidence="1">
    <location>
        <begin position="69"/>
        <end position="90"/>
    </location>
</feature>
<evidence type="ECO:0000313" key="5">
    <source>
        <dbReference type="Proteomes" id="UP000321249"/>
    </source>
</evidence>
<keyword evidence="1" id="KW-1133">Transmembrane helix</keyword>
<keyword evidence="4" id="KW-0418">Kinase</keyword>
<feature type="transmembrane region" description="Helical" evidence="1">
    <location>
        <begin position="102"/>
        <end position="123"/>
    </location>
</feature>
<dbReference type="Proteomes" id="UP000321249">
    <property type="component" value="Unassembled WGS sequence"/>
</dbReference>
<protein>
    <submittedName>
        <fullName evidence="4">Histidine kinase</fullName>
    </submittedName>
</protein>
<comment type="caution">
    <text evidence="4">The sequence shown here is derived from an EMBL/GenBank/DDBJ whole genome shotgun (WGS) entry which is preliminary data.</text>
</comment>
<dbReference type="InterPro" id="IPR003594">
    <property type="entry name" value="HATPase_dom"/>
</dbReference>
<dbReference type="EMBL" id="VOQQ01000001">
    <property type="protein sequence ID" value="TXC62940.1"/>
    <property type="molecule type" value="Genomic_DNA"/>
</dbReference>
<dbReference type="GO" id="GO:0000155">
    <property type="term" value="F:phosphorelay sensor kinase activity"/>
    <property type="evidence" value="ECO:0007669"/>
    <property type="project" value="InterPro"/>
</dbReference>
<dbReference type="Pfam" id="PF06580">
    <property type="entry name" value="His_kinase"/>
    <property type="match status" value="1"/>
</dbReference>
<evidence type="ECO:0000259" key="3">
    <source>
        <dbReference type="Pfam" id="PF06580"/>
    </source>
</evidence>
<evidence type="ECO:0000256" key="1">
    <source>
        <dbReference type="SAM" id="Phobius"/>
    </source>
</evidence>
<dbReference type="SUPFAM" id="SSF55874">
    <property type="entry name" value="ATPase domain of HSP90 chaperone/DNA topoisomerase II/histidine kinase"/>
    <property type="match status" value="1"/>
</dbReference>
<dbReference type="Pfam" id="PF02518">
    <property type="entry name" value="HATPase_c"/>
    <property type="match status" value="1"/>
</dbReference>
<keyword evidence="4" id="KW-0808">Transferase</keyword>
<feature type="domain" description="Signal transduction histidine kinase internal region" evidence="3">
    <location>
        <begin position="189"/>
        <end position="269"/>
    </location>
</feature>
<keyword evidence="1" id="KW-0812">Transmembrane</keyword>
<dbReference type="PANTHER" id="PTHR34220:SF7">
    <property type="entry name" value="SENSOR HISTIDINE KINASE YPDA"/>
    <property type="match status" value="1"/>
</dbReference>
<dbReference type="InterPro" id="IPR050640">
    <property type="entry name" value="Bact_2-comp_sensor_kinase"/>
</dbReference>
<organism evidence="4 5">
    <name type="scientific">Allosphingosinicella ginsenosidimutans</name>
    <dbReference type="NCBI Taxonomy" id="1176539"/>
    <lineage>
        <taxon>Bacteria</taxon>
        <taxon>Pseudomonadati</taxon>
        <taxon>Pseudomonadota</taxon>
        <taxon>Alphaproteobacteria</taxon>
        <taxon>Sphingomonadales</taxon>
        <taxon>Sphingomonadaceae</taxon>
        <taxon>Allosphingosinicella</taxon>
    </lineage>
</organism>
<feature type="transmembrane region" description="Helical" evidence="1">
    <location>
        <begin position="38"/>
        <end position="57"/>
    </location>
</feature>
<feature type="transmembrane region" description="Helical" evidence="1">
    <location>
        <begin position="143"/>
        <end position="163"/>
    </location>
</feature>
<dbReference type="AlphaFoldDB" id="A0A5C6TRX8"/>
<proteinExistence type="predicted"/>
<feature type="domain" description="Histidine kinase/HSP90-like ATPase" evidence="2">
    <location>
        <begin position="288"/>
        <end position="380"/>
    </location>
</feature>
<gene>
    <name evidence="4" type="ORF">FRZ32_04205</name>
</gene>
<evidence type="ECO:0000259" key="2">
    <source>
        <dbReference type="Pfam" id="PF02518"/>
    </source>
</evidence>
<evidence type="ECO:0000313" key="4">
    <source>
        <dbReference type="EMBL" id="TXC62940.1"/>
    </source>
</evidence>
<keyword evidence="1" id="KW-0472">Membrane</keyword>
<reference evidence="4 5" key="1">
    <citation type="journal article" date="2015" name="J. Microbiol.">
        <title>Sphingosinicella ginsenosidimutans sp. nov., with ginsenoside converting activity.</title>
        <authorList>
            <person name="Kim J.K."/>
            <person name="Kang M.S."/>
            <person name="Park S.C."/>
            <person name="Kim K.M."/>
            <person name="Choi K."/>
            <person name="Yoon M.H."/>
            <person name="Im W.T."/>
        </authorList>
    </citation>
    <scope>NUCLEOTIDE SEQUENCE [LARGE SCALE GENOMIC DNA]</scope>
    <source>
        <strain evidence="4 5">BS-11</strain>
    </source>
</reference>
<dbReference type="InterPro" id="IPR036890">
    <property type="entry name" value="HATPase_C_sf"/>
</dbReference>
<dbReference type="Gene3D" id="3.30.565.10">
    <property type="entry name" value="Histidine kinase-like ATPase, C-terminal domain"/>
    <property type="match status" value="1"/>
</dbReference>
<sequence length="392" mass="43968">MTTIARDRPRFRGQNHSLFQRIARRMEESLAYSRWWEALRSTIALWFFVLLMFLPLIIRRHEGEDWTGVAIDCSTFLYSIALAMLMYLASRVTMTMPAWMRLPLRAGAVIATAAVNTVLDLLFQGWIGDHVATAWQTLPTDFVRAYSSMLNYILVFGANMVLFHVNHARRAAIAQERRLAQADKAAQAAQLQALRYQLNPHFLFNALNSISSLIVTRRNDDAEAMTERLSTFLRNSLNADPAGLTRLDDELALTEEYLQIESVRFGDRLDVTVHCADDACNAIIPSFLVQPLVENAVKHGVARSREPVHIQIDAAIEEGGLRITVANELGEKDADMLRGTTGAGFGIANVRRRLENIYGGAATLNAGPEHGRYIATILIPRDPPRELTQRPV</sequence>
<dbReference type="PANTHER" id="PTHR34220">
    <property type="entry name" value="SENSOR HISTIDINE KINASE YPDA"/>
    <property type="match status" value="1"/>
</dbReference>
<keyword evidence="5" id="KW-1185">Reference proteome</keyword>
<dbReference type="InterPro" id="IPR010559">
    <property type="entry name" value="Sig_transdc_His_kin_internal"/>
</dbReference>